<name>L7JUE9_TRAHO</name>
<keyword evidence="2" id="KW-1185">Reference proteome</keyword>
<organism evidence="1 2">
    <name type="scientific">Trachipleistophora hominis</name>
    <name type="common">Microsporidian parasite</name>
    <dbReference type="NCBI Taxonomy" id="72359"/>
    <lineage>
        <taxon>Eukaryota</taxon>
        <taxon>Fungi</taxon>
        <taxon>Fungi incertae sedis</taxon>
        <taxon>Microsporidia</taxon>
        <taxon>Pleistophoridae</taxon>
        <taxon>Trachipleistophora</taxon>
    </lineage>
</organism>
<dbReference type="HOGENOM" id="CLU_3417320_0_0_1"/>
<dbReference type="AlphaFoldDB" id="L7JUE9"/>
<proteinExistence type="predicted"/>
<accession>L7JUE9</accession>
<protein>
    <submittedName>
        <fullName evidence="1">Uncharacterized protein</fullName>
    </submittedName>
</protein>
<dbReference type="EMBL" id="JH993997">
    <property type="protein sequence ID" value="ELQ75049.1"/>
    <property type="molecule type" value="Genomic_DNA"/>
</dbReference>
<reference evidence="1 2" key="1">
    <citation type="journal article" date="2012" name="PLoS Pathog.">
        <title>The genome of the obligate intracellular parasite Trachipleistophora hominis: new insights into microsporidian genome dynamics and reductive evolution.</title>
        <authorList>
            <person name="Heinz E."/>
            <person name="Williams T.A."/>
            <person name="Nakjang S."/>
            <person name="Noel C.J."/>
            <person name="Swan D.C."/>
            <person name="Goldberg A.V."/>
            <person name="Harris S.R."/>
            <person name="Weinmaier T."/>
            <person name="Markert S."/>
            <person name="Becher D."/>
            <person name="Bernhardt J."/>
            <person name="Dagan T."/>
            <person name="Hacker C."/>
            <person name="Lucocq J.M."/>
            <person name="Schweder T."/>
            <person name="Rattei T."/>
            <person name="Hall N."/>
            <person name="Hirt R.P."/>
            <person name="Embley T.M."/>
        </authorList>
    </citation>
    <scope>NUCLEOTIDE SEQUENCE [LARGE SCALE GENOMIC DNA]</scope>
</reference>
<dbReference type="Proteomes" id="UP000011185">
    <property type="component" value="Unassembled WGS sequence"/>
</dbReference>
<dbReference type="InParanoid" id="L7JUE9"/>
<dbReference type="VEuPathDB" id="MicrosporidiaDB:THOM_2029"/>
<evidence type="ECO:0000313" key="1">
    <source>
        <dbReference type="EMBL" id="ELQ75049.1"/>
    </source>
</evidence>
<evidence type="ECO:0000313" key="2">
    <source>
        <dbReference type="Proteomes" id="UP000011185"/>
    </source>
</evidence>
<gene>
    <name evidence="1" type="ORF">THOM_2029</name>
</gene>
<sequence length="26" mass="3379">MTHKYSPRLKVLNEDWSMKTFYRRKY</sequence>